<reference evidence="1 2" key="1">
    <citation type="journal article" date="2019" name="Int. J. Syst. Evol. Microbiol.">
        <title>The Global Catalogue of Microorganisms (GCM) 10K type strain sequencing project: providing services to taxonomists for standard genome sequencing and annotation.</title>
        <authorList>
            <consortium name="The Broad Institute Genomics Platform"/>
            <consortium name="The Broad Institute Genome Sequencing Center for Infectious Disease"/>
            <person name="Wu L."/>
            <person name="Ma J."/>
        </authorList>
    </citation>
    <scope>NUCLEOTIDE SEQUENCE [LARGE SCALE GENOMIC DNA]</scope>
    <source>
        <strain evidence="1 2">JCM 1417</strain>
    </source>
</reference>
<name>A0ABN1KJY2_CLOSU</name>
<evidence type="ECO:0008006" key="3">
    <source>
        <dbReference type="Google" id="ProtNLM"/>
    </source>
</evidence>
<dbReference type="EMBL" id="BAAACI010000001">
    <property type="protein sequence ID" value="GAA0768587.1"/>
    <property type="molecule type" value="Genomic_DNA"/>
</dbReference>
<gene>
    <name evidence="1" type="ORF">GCM10008908_09120</name>
</gene>
<evidence type="ECO:0000313" key="1">
    <source>
        <dbReference type="EMBL" id="GAA0768587.1"/>
    </source>
</evidence>
<proteinExistence type="predicted"/>
<dbReference type="Proteomes" id="UP001501047">
    <property type="component" value="Unassembled WGS sequence"/>
</dbReference>
<sequence>MVDLEVVQENIINLINYENLFLDELPSDFDFVNNIGIVAKIGDSIQDNTYRNDLTLELRLVGNKNKKIDMQRLAMELEQKLNKTYFLSCRIIKQNAFYSSYIDEDKQNIVLQFYILKY</sequence>
<protein>
    <recommendedName>
        <fullName evidence="3">DUF3168 domain-containing protein</fullName>
    </recommendedName>
</protein>
<evidence type="ECO:0000313" key="2">
    <source>
        <dbReference type="Proteomes" id="UP001501047"/>
    </source>
</evidence>
<dbReference type="RefSeq" id="WP_343824032.1">
    <property type="nucleotide sequence ID" value="NZ_BAAACI010000001.1"/>
</dbReference>
<accession>A0ABN1KJY2</accession>
<organism evidence="1 2">
    <name type="scientific">Clostridium subterminale</name>
    <dbReference type="NCBI Taxonomy" id="1550"/>
    <lineage>
        <taxon>Bacteria</taxon>
        <taxon>Bacillati</taxon>
        <taxon>Bacillota</taxon>
        <taxon>Clostridia</taxon>
        <taxon>Eubacteriales</taxon>
        <taxon>Clostridiaceae</taxon>
        <taxon>Clostridium</taxon>
    </lineage>
</organism>
<keyword evidence="2" id="KW-1185">Reference proteome</keyword>
<comment type="caution">
    <text evidence="1">The sequence shown here is derived from an EMBL/GenBank/DDBJ whole genome shotgun (WGS) entry which is preliminary data.</text>
</comment>